<keyword evidence="3" id="KW-0119">Carbohydrate metabolism</keyword>
<dbReference type="Gene3D" id="3.40.50.11350">
    <property type="match status" value="1"/>
</dbReference>
<reference evidence="6 7" key="1">
    <citation type="submission" date="2022-09" db="EMBL/GenBank/DDBJ databases">
        <authorList>
            <person name="Palmer J.M."/>
        </authorList>
    </citation>
    <scope>NUCLEOTIDE SEQUENCE [LARGE SCALE GENOMIC DNA]</scope>
    <source>
        <strain evidence="6 7">DSM 7382</strain>
    </source>
</reference>
<evidence type="ECO:0000313" key="6">
    <source>
        <dbReference type="EMBL" id="KAK7688352.1"/>
    </source>
</evidence>
<keyword evidence="5" id="KW-0812">Transmembrane</keyword>
<gene>
    <name evidence="6" type="ORF">QCA50_008724</name>
</gene>
<dbReference type="Pfam" id="PF10250">
    <property type="entry name" value="O-FucT"/>
    <property type="match status" value="1"/>
</dbReference>
<organism evidence="6 7">
    <name type="scientific">Cerrena zonata</name>
    <dbReference type="NCBI Taxonomy" id="2478898"/>
    <lineage>
        <taxon>Eukaryota</taxon>
        <taxon>Fungi</taxon>
        <taxon>Dikarya</taxon>
        <taxon>Basidiomycota</taxon>
        <taxon>Agaricomycotina</taxon>
        <taxon>Agaricomycetes</taxon>
        <taxon>Polyporales</taxon>
        <taxon>Cerrenaceae</taxon>
        <taxon>Cerrena</taxon>
    </lineage>
</organism>
<dbReference type="GO" id="GO:0016740">
    <property type="term" value="F:transferase activity"/>
    <property type="evidence" value="ECO:0007669"/>
    <property type="project" value="UniProtKB-KW"/>
</dbReference>
<feature type="transmembrane region" description="Helical" evidence="5">
    <location>
        <begin position="44"/>
        <end position="63"/>
    </location>
</feature>
<feature type="region of interest" description="Disordered" evidence="4">
    <location>
        <begin position="1"/>
        <end position="35"/>
    </location>
</feature>
<sequence>MTRPRGRSAEAKPLATTRSRQCSFSSPRKPGGNMTIPRLTTKQWIALILGAFFTLVLFSQTIAPKATTWVLSKGPFERPPQEVVANLKSDISLDLSQVVVGSPTPHFRDNLRNDTRYLTSWISSGFTNDVMTLGNLIYLAIITNRVPILPPMDSYIGKWPQPVPFSSIFDLPRLRRALNIPVLEWQEVKDLESQEIDSLGCWNIFEVDDMRSEGPRNSRNPDILALDISYTRAPSSVKLIPGFIHDAHSSFWALAPLAFSDSRAKALASPDVETKPGMRTGTSTPPDEQLLCFDYLFYVCVDQPFEYGNDVYPSWSAVQKHFRWTSEVEEIGNGFIRRALSVADGAPIPPHITIHARHGDFSNWCNEPNGLNCFAPLSVFAIRVEEIQKELLERKGIHAEHVIMTSDEQDESWWDEVKAMGWLRIDHNKEKTAEDYGEWYPVIVDAYVQSAGQGFVGTDRSTFSTLANLRVRDWHDGAVRTVRWGSPDADSH</sequence>
<dbReference type="Proteomes" id="UP001385951">
    <property type="component" value="Unassembled WGS sequence"/>
</dbReference>
<comment type="caution">
    <text evidence="6">The sequence shown here is derived from an EMBL/GenBank/DDBJ whole genome shotgun (WGS) entry which is preliminary data.</text>
</comment>
<dbReference type="EMBL" id="JASBNA010000011">
    <property type="protein sequence ID" value="KAK7688352.1"/>
    <property type="molecule type" value="Genomic_DNA"/>
</dbReference>
<keyword evidence="5" id="KW-0472">Membrane</keyword>
<dbReference type="GO" id="GO:0006004">
    <property type="term" value="P:fucose metabolic process"/>
    <property type="evidence" value="ECO:0007669"/>
    <property type="project" value="UniProtKB-KW"/>
</dbReference>
<evidence type="ECO:0000256" key="2">
    <source>
        <dbReference type="ARBA" id="ARBA00023253"/>
    </source>
</evidence>
<evidence type="ECO:0000256" key="3">
    <source>
        <dbReference type="ARBA" id="ARBA00023277"/>
    </source>
</evidence>
<keyword evidence="2" id="KW-0294">Fucose metabolism</keyword>
<evidence type="ECO:0000256" key="1">
    <source>
        <dbReference type="ARBA" id="ARBA00022679"/>
    </source>
</evidence>
<keyword evidence="1" id="KW-0808">Transferase</keyword>
<evidence type="ECO:0000256" key="5">
    <source>
        <dbReference type="SAM" id="Phobius"/>
    </source>
</evidence>
<evidence type="ECO:0000313" key="7">
    <source>
        <dbReference type="Proteomes" id="UP001385951"/>
    </source>
</evidence>
<keyword evidence="5" id="KW-1133">Transmembrane helix</keyword>
<accession>A0AAW0GA11</accession>
<dbReference type="InterPro" id="IPR019378">
    <property type="entry name" value="GDP-Fuc_O-FucTrfase"/>
</dbReference>
<evidence type="ECO:0000256" key="4">
    <source>
        <dbReference type="SAM" id="MobiDB-lite"/>
    </source>
</evidence>
<feature type="compositionally biased region" description="Polar residues" evidence="4">
    <location>
        <begin position="16"/>
        <end position="26"/>
    </location>
</feature>
<keyword evidence="7" id="KW-1185">Reference proteome</keyword>
<dbReference type="CDD" id="cd11296">
    <property type="entry name" value="O-FucT_like"/>
    <property type="match status" value="1"/>
</dbReference>
<proteinExistence type="predicted"/>
<protein>
    <submittedName>
        <fullName evidence="6">Uncharacterized protein</fullName>
    </submittedName>
</protein>
<name>A0AAW0GA11_9APHY</name>
<dbReference type="AlphaFoldDB" id="A0AAW0GA11"/>